<evidence type="ECO:0000256" key="3">
    <source>
        <dbReference type="ARBA" id="ARBA00023034"/>
    </source>
</evidence>
<evidence type="ECO:0000259" key="6">
    <source>
        <dbReference type="Pfam" id="PF20649"/>
    </source>
</evidence>
<feature type="domain" description="Conserved oligomeric Golgi complex subunit 5 helical" evidence="6">
    <location>
        <begin position="171"/>
        <end position="358"/>
    </location>
</feature>
<dbReference type="EMBL" id="HBIB01011729">
    <property type="protein sequence ID" value="CAE0245442.1"/>
    <property type="molecule type" value="Transcribed_RNA"/>
</dbReference>
<organism evidence="7">
    <name type="scientific">Palpitomonas bilix</name>
    <dbReference type="NCBI Taxonomy" id="652834"/>
    <lineage>
        <taxon>Eukaryota</taxon>
        <taxon>Eukaryota incertae sedis</taxon>
    </lineage>
</organism>
<dbReference type="InterPro" id="IPR048485">
    <property type="entry name" value="COG5_helical"/>
</dbReference>
<dbReference type="PANTHER" id="PTHR13228:SF3">
    <property type="entry name" value="CONSERVED OLIGOMERIC GOLGI COMPLEX SUBUNIT 5"/>
    <property type="match status" value="1"/>
</dbReference>
<reference evidence="7" key="1">
    <citation type="submission" date="2021-01" db="EMBL/GenBank/DDBJ databases">
        <authorList>
            <person name="Corre E."/>
            <person name="Pelletier E."/>
            <person name="Niang G."/>
            <person name="Scheremetjew M."/>
            <person name="Finn R."/>
            <person name="Kale V."/>
            <person name="Holt S."/>
            <person name="Cochrane G."/>
            <person name="Meng A."/>
            <person name="Brown T."/>
            <person name="Cohen L."/>
        </authorList>
    </citation>
    <scope>NUCLEOTIDE SEQUENCE</scope>
    <source>
        <strain evidence="7">NIES-2562</strain>
    </source>
</reference>
<gene>
    <name evidence="7" type="ORF">PBIL07802_LOCUS7622</name>
    <name evidence="8" type="ORF">PBIL07802_LOCUS7623</name>
</gene>
<evidence type="ECO:0000256" key="1">
    <source>
        <dbReference type="ARBA" id="ARBA00004395"/>
    </source>
</evidence>
<evidence type="ECO:0000256" key="4">
    <source>
        <dbReference type="ARBA" id="ARBA00023136"/>
    </source>
</evidence>
<evidence type="ECO:0000313" key="8">
    <source>
        <dbReference type="EMBL" id="CAE0245442.1"/>
    </source>
</evidence>
<name>A0A7S3G2R3_9EUKA</name>
<keyword evidence="3" id="KW-0333">Golgi apparatus</keyword>
<comment type="subcellular location">
    <subcellularLocation>
        <location evidence="1">Golgi apparatus membrane</location>
        <topology evidence="1">Peripheral membrane protein</topology>
    </subcellularLocation>
</comment>
<dbReference type="PANTHER" id="PTHR13228">
    <property type="entry name" value="CONSERVED OLIGOMERIC GOLGI COMPLEX COMPONENT 5"/>
    <property type="match status" value="1"/>
</dbReference>
<accession>A0A7S3G2R3</accession>
<dbReference type="Pfam" id="PF20649">
    <property type="entry name" value="COG5_C"/>
    <property type="match status" value="1"/>
</dbReference>
<sequence>MAATVTPRAIFEELELEAEFYEQFFDENFDATTIDASHVDSTVQRLRFGISQIEEAINAEVADKHSILLETALGARDLSKLVIGLESAAREVQASIQKIRRQFLDRYDSFGKKLQEQERLQSVLKLLRKTYRFLDLVGKLKRSQQNGYRDLAKAAAFVAELEECLADPHLVEVDIVKREIAFVTTAGQTIRSSASDHLQKALNSYSVADVGACAQVFANLSALSNKVENVIASMCETLRTRLSACVIYANGKGENKPPSVWKEMEDALDAVASSVDKIALLRKALDERKDASTQQPLIHTLSSSLHDANRSLVESGWESICTMCASVFSDAINSQKKTYAVEVIVGEYPRFASLLRRIFVRVSNNTSGAVRKQIHQDMLLKSAEPVLIGFLSKSFAKISETVNTMFVSRSRPPTDTEVESFLSLLRREAEASYVEATVCQRFLTQIGRSLQLFVQRALQELVSSPEAYQITGQANATQAHNAGLYNAVVGVLKKGESSLLAALQKAGDEFKERATKSTVPEDASEYFRISDALHAGVTSLHSLLLQQEDVLNDMLEPLFSAALFKIEQTIAGVHTAINEGRQSGSAAKRAMSPYVKDLRRQVTFLSDYILRNYYTSPSLLSYKKKAGRRVVELFVLHTCFCRVEGEDFSFTIAGDIPQVKLAAVTLAGEEKVIEREMEQLKEINTLFFTPVAEVEKEVAKFDAIPHRYVVHHLLCRGPSSFLLPFKLSDFTLPSPPSGVTPAIAHTLTYGRWLEKVDDMAAFKWIQKSMEAFKKLPDASKTADLLALIASLCERF</sequence>
<dbReference type="Pfam" id="PF10392">
    <property type="entry name" value="COG5_N"/>
    <property type="match status" value="1"/>
</dbReference>
<protein>
    <recommendedName>
        <fullName evidence="2">Conserved oligomeric Golgi complex subunit 5</fullName>
    </recommendedName>
</protein>
<dbReference type="GO" id="GO:0000139">
    <property type="term" value="C:Golgi membrane"/>
    <property type="evidence" value="ECO:0007669"/>
    <property type="project" value="UniProtKB-SubCell"/>
</dbReference>
<dbReference type="InterPro" id="IPR019465">
    <property type="entry name" value="Cog5"/>
</dbReference>
<feature type="domain" description="Conserved oligomeric Golgi complex subunit 5 N-terminal" evidence="5">
    <location>
        <begin position="36"/>
        <end position="140"/>
    </location>
</feature>
<evidence type="ECO:0000259" key="5">
    <source>
        <dbReference type="Pfam" id="PF10392"/>
    </source>
</evidence>
<dbReference type="EMBL" id="HBIB01011728">
    <property type="protein sequence ID" value="CAE0245441.1"/>
    <property type="molecule type" value="Transcribed_RNA"/>
</dbReference>
<dbReference type="AlphaFoldDB" id="A0A7S3G2R3"/>
<dbReference type="GO" id="GO:0006891">
    <property type="term" value="P:intra-Golgi vesicle-mediated transport"/>
    <property type="evidence" value="ECO:0007669"/>
    <property type="project" value="InterPro"/>
</dbReference>
<dbReference type="InterPro" id="IPR049176">
    <property type="entry name" value="COG5_N"/>
</dbReference>
<evidence type="ECO:0000256" key="2">
    <source>
        <dbReference type="ARBA" id="ARBA00020974"/>
    </source>
</evidence>
<keyword evidence="4" id="KW-0472">Membrane</keyword>
<proteinExistence type="predicted"/>
<evidence type="ECO:0000313" key="7">
    <source>
        <dbReference type="EMBL" id="CAE0245441.1"/>
    </source>
</evidence>
<dbReference type="GO" id="GO:0017119">
    <property type="term" value="C:Golgi transport complex"/>
    <property type="evidence" value="ECO:0007669"/>
    <property type="project" value="InterPro"/>
</dbReference>